<dbReference type="SUPFAM" id="SSF82199">
    <property type="entry name" value="SET domain"/>
    <property type="match status" value="1"/>
</dbReference>
<keyword evidence="2" id="KW-1185">Reference proteome</keyword>
<evidence type="ECO:0000313" key="2">
    <source>
        <dbReference type="Proteomes" id="UP000054350"/>
    </source>
</evidence>
<dbReference type="Gene3D" id="3.90.1410.10">
    <property type="entry name" value="set domain protein methyltransferase, domain 1"/>
    <property type="match status" value="1"/>
</dbReference>
<accession>A0A0L0RXR9</accession>
<gene>
    <name evidence="1" type="ORF">AMAG_01058</name>
</gene>
<dbReference type="Proteomes" id="UP000054350">
    <property type="component" value="Unassembled WGS sequence"/>
</dbReference>
<evidence type="ECO:0008006" key="3">
    <source>
        <dbReference type="Google" id="ProtNLM"/>
    </source>
</evidence>
<organism evidence="1 2">
    <name type="scientific">Allomyces macrogynus (strain ATCC 38327)</name>
    <name type="common">Allomyces javanicus var. macrogynus</name>
    <dbReference type="NCBI Taxonomy" id="578462"/>
    <lineage>
        <taxon>Eukaryota</taxon>
        <taxon>Fungi</taxon>
        <taxon>Fungi incertae sedis</taxon>
        <taxon>Blastocladiomycota</taxon>
        <taxon>Blastocladiomycetes</taxon>
        <taxon>Blastocladiales</taxon>
        <taxon>Blastocladiaceae</taxon>
        <taxon>Allomyces</taxon>
    </lineage>
</organism>
<protein>
    <recommendedName>
        <fullName evidence="3">SET domain-containing protein</fullName>
    </recommendedName>
</protein>
<dbReference type="OrthoDB" id="341421at2759"/>
<proteinExistence type="predicted"/>
<evidence type="ECO:0000313" key="1">
    <source>
        <dbReference type="EMBL" id="KNE55133.1"/>
    </source>
</evidence>
<dbReference type="InterPro" id="IPR046341">
    <property type="entry name" value="SET_dom_sf"/>
</dbReference>
<dbReference type="STRING" id="578462.A0A0L0RXR9"/>
<dbReference type="EMBL" id="GG745329">
    <property type="protein sequence ID" value="KNE55133.1"/>
    <property type="molecule type" value="Genomic_DNA"/>
</dbReference>
<reference evidence="2" key="2">
    <citation type="submission" date="2009-11" db="EMBL/GenBank/DDBJ databases">
        <title>The Genome Sequence of Allomyces macrogynus strain ATCC 38327.</title>
        <authorList>
            <consortium name="The Broad Institute Genome Sequencing Platform"/>
            <person name="Russ C."/>
            <person name="Cuomo C."/>
            <person name="Shea T."/>
            <person name="Young S.K."/>
            <person name="Zeng Q."/>
            <person name="Koehrsen M."/>
            <person name="Haas B."/>
            <person name="Borodovsky M."/>
            <person name="Guigo R."/>
            <person name="Alvarado L."/>
            <person name="Berlin A."/>
            <person name="Borenstein D."/>
            <person name="Chen Z."/>
            <person name="Engels R."/>
            <person name="Freedman E."/>
            <person name="Gellesch M."/>
            <person name="Goldberg J."/>
            <person name="Griggs A."/>
            <person name="Gujja S."/>
            <person name="Heiman D."/>
            <person name="Hepburn T."/>
            <person name="Howarth C."/>
            <person name="Jen D."/>
            <person name="Larson L."/>
            <person name="Lewis B."/>
            <person name="Mehta T."/>
            <person name="Park D."/>
            <person name="Pearson M."/>
            <person name="Roberts A."/>
            <person name="Saif S."/>
            <person name="Shenoy N."/>
            <person name="Sisk P."/>
            <person name="Stolte C."/>
            <person name="Sykes S."/>
            <person name="Walk T."/>
            <person name="White J."/>
            <person name="Yandava C."/>
            <person name="Burger G."/>
            <person name="Gray M.W."/>
            <person name="Holland P.W.H."/>
            <person name="King N."/>
            <person name="Lang F.B.F."/>
            <person name="Roger A.J."/>
            <person name="Ruiz-Trillo I."/>
            <person name="Lander E."/>
            <person name="Nusbaum C."/>
        </authorList>
    </citation>
    <scope>NUCLEOTIDE SEQUENCE [LARGE SCALE GENOMIC DNA]</scope>
    <source>
        <strain evidence="2">ATCC 38327</strain>
    </source>
</reference>
<sequence length="182" mass="20570">MDDPTIRRLLDWWRENGAPEPVLEIRGVPGAGRGMFAIRDIEPNKPIVQVPRNLLVSRAAVLSKWCSVLTKSPRAARLSEHCVLAAFLVLLKLQAPCVAPSVHEFWAPYLATVPTQFTNLFFDEAVYDCEFLPQDTKRRIETQIRTAHTDLAAITAVLHDLVDQHLLPLYCQPRLCSSWRCG</sequence>
<reference evidence="1 2" key="1">
    <citation type="submission" date="2009-11" db="EMBL/GenBank/DDBJ databases">
        <title>Annotation of Allomyces macrogynus ATCC 38327.</title>
        <authorList>
            <consortium name="The Broad Institute Genome Sequencing Platform"/>
            <person name="Russ C."/>
            <person name="Cuomo C."/>
            <person name="Burger G."/>
            <person name="Gray M.W."/>
            <person name="Holland P.W.H."/>
            <person name="King N."/>
            <person name="Lang F.B.F."/>
            <person name="Roger A.J."/>
            <person name="Ruiz-Trillo I."/>
            <person name="Young S.K."/>
            <person name="Zeng Q."/>
            <person name="Gargeya S."/>
            <person name="Fitzgerald M."/>
            <person name="Haas B."/>
            <person name="Abouelleil A."/>
            <person name="Alvarado L."/>
            <person name="Arachchi H.M."/>
            <person name="Berlin A."/>
            <person name="Chapman S.B."/>
            <person name="Gearin G."/>
            <person name="Goldberg J."/>
            <person name="Griggs A."/>
            <person name="Gujja S."/>
            <person name="Hansen M."/>
            <person name="Heiman D."/>
            <person name="Howarth C."/>
            <person name="Larimer J."/>
            <person name="Lui A."/>
            <person name="MacDonald P.J.P."/>
            <person name="McCowen C."/>
            <person name="Montmayeur A."/>
            <person name="Murphy C."/>
            <person name="Neiman D."/>
            <person name="Pearson M."/>
            <person name="Priest M."/>
            <person name="Roberts A."/>
            <person name="Saif S."/>
            <person name="Shea T."/>
            <person name="Sisk P."/>
            <person name="Stolte C."/>
            <person name="Sykes S."/>
            <person name="Wortman J."/>
            <person name="Nusbaum C."/>
            <person name="Birren B."/>
        </authorList>
    </citation>
    <scope>NUCLEOTIDE SEQUENCE [LARGE SCALE GENOMIC DNA]</scope>
    <source>
        <strain evidence="1 2">ATCC 38327</strain>
    </source>
</reference>
<name>A0A0L0RXR9_ALLM3</name>
<dbReference type="VEuPathDB" id="FungiDB:AMAG_01058"/>
<dbReference type="AlphaFoldDB" id="A0A0L0RXR9"/>